<dbReference type="SUPFAM" id="SSF56219">
    <property type="entry name" value="DNase I-like"/>
    <property type="match status" value="1"/>
</dbReference>
<proteinExistence type="predicted"/>
<protein>
    <submittedName>
        <fullName evidence="2">RNA-directed DNA polymerase from mobile element jockey-like</fullName>
    </submittedName>
</protein>
<organism evidence="2 3">
    <name type="scientific">Brachionus plicatilis</name>
    <name type="common">Marine rotifer</name>
    <name type="synonym">Brachionus muelleri</name>
    <dbReference type="NCBI Taxonomy" id="10195"/>
    <lineage>
        <taxon>Eukaryota</taxon>
        <taxon>Metazoa</taxon>
        <taxon>Spiralia</taxon>
        <taxon>Gnathifera</taxon>
        <taxon>Rotifera</taxon>
        <taxon>Eurotatoria</taxon>
        <taxon>Monogononta</taxon>
        <taxon>Pseudotrocha</taxon>
        <taxon>Ploima</taxon>
        <taxon>Brachionidae</taxon>
        <taxon>Brachionus</taxon>
    </lineage>
</organism>
<dbReference type="GO" id="GO:0031012">
    <property type="term" value="C:extracellular matrix"/>
    <property type="evidence" value="ECO:0007669"/>
    <property type="project" value="TreeGrafter"/>
</dbReference>
<dbReference type="Gene3D" id="3.60.10.10">
    <property type="entry name" value="Endonuclease/exonuclease/phosphatase"/>
    <property type="match status" value="1"/>
</dbReference>
<evidence type="ECO:0000259" key="1">
    <source>
        <dbReference type="Pfam" id="PF14529"/>
    </source>
</evidence>
<dbReference type="GO" id="GO:0007508">
    <property type="term" value="P:larval heart development"/>
    <property type="evidence" value="ECO:0007669"/>
    <property type="project" value="TreeGrafter"/>
</dbReference>
<keyword evidence="2" id="KW-0808">Transferase</keyword>
<feature type="non-terminal residue" evidence="2">
    <location>
        <position position="121"/>
    </location>
</feature>
<name>A0A3M7SAP7_BRAPC</name>
<keyword evidence="2" id="KW-0548">Nucleotidyltransferase</keyword>
<accession>A0A3M7SAP7</accession>
<dbReference type="Pfam" id="PF14529">
    <property type="entry name" value="Exo_endo_phos_2"/>
    <property type="match status" value="1"/>
</dbReference>
<dbReference type="InterPro" id="IPR005135">
    <property type="entry name" value="Endo/exonuclease/phosphatase"/>
</dbReference>
<dbReference type="GO" id="GO:0003964">
    <property type="term" value="F:RNA-directed DNA polymerase activity"/>
    <property type="evidence" value="ECO:0007669"/>
    <property type="project" value="UniProtKB-KW"/>
</dbReference>
<evidence type="ECO:0000313" key="2">
    <source>
        <dbReference type="EMBL" id="RNA32789.1"/>
    </source>
</evidence>
<comment type="caution">
    <text evidence="2">The sequence shown here is derived from an EMBL/GenBank/DDBJ whole genome shotgun (WGS) entry which is preliminary data.</text>
</comment>
<gene>
    <name evidence="2" type="ORF">BpHYR1_001984</name>
</gene>
<dbReference type="AlphaFoldDB" id="A0A3M7SAP7"/>
<dbReference type="InterPro" id="IPR036691">
    <property type="entry name" value="Endo/exonu/phosph_ase_sf"/>
</dbReference>
<dbReference type="PANTHER" id="PTHR33395">
    <property type="entry name" value="TRANSCRIPTASE, PUTATIVE-RELATED-RELATED"/>
    <property type="match status" value="1"/>
</dbReference>
<dbReference type="GO" id="GO:0061343">
    <property type="term" value="P:cell adhesion involved in heart morphogenesis"/>
    <property type="evidence" value="ECO:0007669"/>
    <property type="project" value="TreeGrafter"/>
</dbReference>
<dbReference type="Proteomes" id="UP000276133">
    <property type="component" value="Unassembled WGS sequence"/>
</dbReference>
<reference evidence="2 3" key="1">
    <citation type="journal article" date="2018" name="Sci. Rep.">
        <title>Genomic signatures of local adaptation to the degree of environmental predictability in rotifers.</title>
        <authorList>
            <person name="Franch-Gras L."/>
            <person name="Hahn C."/>
            <person name="Garcia-Roger E.M."/>
            <person name="Carmona M.J."/>
            <person name="Serra M."/>
            <person name="Gomez A."/>
        </authorList>
    </citation>
    <scope>NUCLEOTIDE SEQUENCE [LARGE SCALE GENOMIC DNA]</scope>
    <source>
        <strain evidence="2">HYR1</strain>
    </source>
</reference>
<evidence type="ECO:0000313" key="3">
    <source>
        <dbReference type="Proteomes" id="UP000276133"/>
    </source>
</evidence>
<dbReference type="EMBL" id="REGN01001747">
    <property type="protein sequence ID" value="RNA32789.1"/>
    <property type="molecule type" value="Genomic_DNA"/>
</dbReference>
<keyword evidence="3" id="KW-1185">Reference proteome</keyword>
<feature type="domain" description="Endonuclease/exonuclease/phosphatase" evidence="1">
    <location>
        <begin position="1"/>
        <end position="103"/>
    </location>
</feature>
<keyword evidence="2" id="KW-0695">RNA-directed DNA polymerase</keyword>
<dbReference type="PANTHER" id="PTHR33395:SF22">
    <property type="entry name" value="REVERSE TRANSCRIPTASE DOMAIN-CONTAINING PROTEIN"/>
    <property type="match status" value="1"/>
</dbReference>
<dbReference type="OrthoDB" id="5988221at2759"/>
<sequence length="121" mass="13556">MYRPPRSNGFVTECVNDSLKEARKMIENKIYDAVVVCGDFNFPEISWTCDGGNASGENEMRFLEGLDESFMIQCVDFPTFLYGKNGDLSLLDLLLTSEPERVLEVNALPPLGEADKAHVFL</sequence>